<accession>A0ABY0W2C5</accession>
<proteinExistence type="predicted"/>
<reference evidence="1 2" key="1">
    <citation type="submission" date="2016-10" db="EMBL/GenBank/DDBJ databases">
        <authorList>
            <person name="Varghese N."/>
            <person name="Submissions S."/>
        </authorList>
    </citation>
    <scope>NUCLEOTIDE SEQUENCE [LARGE SCALE GENOMIC DNA]</scope>
    <source>
        <strain evidence="1 2">LMG 21607</strain>
    </source>
</reference>
<dbReference type="RefSeq" id="WP_083377003.1">
    <property type="nucleotide sequence ID" value="NZ_LT629796.1"/>
</dbReference>
<name>A0ABY0W2C5_9PSED</name>
<dbReference type="GeneID" id="46433057"/>
<keyword evidence="2" id="KW-1185">Reference proteome</keyword>
<gene>
    <name evidence="1" type="ORF">SAMN04489801_6149</name>
</gene>
<evidence type="ECO:0000313" key="2">
    <source>
        <dbReference type="Proteomes" id="UP000182476"/>
    </source>
</evidence>
<protein>
    <submittedName>
        <fullName evidence="1">Uncharacterized protein</fullName>
    </submittedName>
</protein>
<dbReference type="EMBL" id="LT629796">
    <property type="protein sequence ID" value="SDU69758.1"/>
    <property type="molecule type" value="Genomic_DNA"/>
</dbReference>
<evidence type="ECO:0000313" key="1">
    <source>
        <dbReference type="EMBL" id="SDU69758.1"/>
    </source>
</evidence>
<dbReference type="Proteomes" id="UP000182476">
    <property type="component" value="Chromosome I"/>
</dbReference>
<sequence>MIAKELRAELALKKFLDANLWIQLELSELNYSLAENCGLSPEEYRLKFLKEAFEAEADAHGCDCWDFILQWVAETKEELELMREERMKEIYGSSHLRV</sequence>
<dbReference type="InterPro" id="IPR045662">
    <property type="entry name" value="DUF6388"/>
</dbReference>
<organism evidence="1 2">
    <name type="scientific">Pseudomonas mandelii</name>
    <dbReference type="NCBI Taxonomy" id="75612"/>
    <lineage>
        <taxon>Bacteria</taxon>
        <taxon>Pseudomonadati</taxon>
        <taxon>Pseudomonadota</taxon>
        <taxon>Gammaproteobacteria</taxon>
        <taxon>Pseudomonadales</taxon>
        <taxon>Pseudomonadaceae</taxon>
        <taxon>Pseudomonas</taxon>
    </lineage>
</organism>
<dbReference type="Pfam" id="PF19925">
    <property type="entry name" value="DUF6388"/>
    <property type="match status" value="1"/>
</dbReference>